<reference evidence="1 2" key="1">
    <citation type="submission" date="2019-02" db="EMBL/GenBank/DDBJ databases">
        <title>Deep-cultivation of Planctomycetes and their phenomic and genomic characterization uncovers novel biology.</title>
        <authorList>
            <person name="Wiegand S."/>
            <person name="Jogler M."/>
            <person name="Boedeker C."/>
            <person name="Pinto D."/>
            <person name="Vollmers J."/>
            <person name="Rivas-Marin E."/>
            <person name="Kohn T."/>
            <person name="Peeters S.H."/>
            <person name="Heuer A."/>
            <person name="Rast P."/>
            <person name="Oberbeckmann S."/>
            <person name="Bunk B."/>
            <person name="Jeske O."/>
            <person name="Meyerdierks A."/>
            <person name="Storesund J.E."/>
            <person name="Kallscheuer N."/>
            <person name="Luecker S."/>
            <person name="Lage O.M."/>
            <person name="Pohl T."/>
            <person name="Merkel B.J."/>
            <person name="Hornburger P."/>
            <person name="Mueller R.-W."/>
            <person name="Bruemmer F."/>
            <person name="Labrenz M."/>
            <person name="Spormann A.M."/>
            <person name="Op den Camp H."/>
            <person name="Overmann J."/>
            <person name="Amann R."/>
            <person name="Jetten M.S.M."/>
            <person name="Mascher T."/>
            <person name="Medema M.H."/>
            <person name="Devos D.P."/>
            <person name="Kaster A.-K."/>
            <person name="Ovreas L."/>
            <person name="Rohde M."/>
            <person name="Galperin M.Y."/>
            <person name="Jogler C."/>
        </authorList>
    </citation>
    <scope>NUCLEOTIDE SEQUENCE [LARGE SCALE GENOMIC DNA]</scope>
    <source>
        <strain evidence="1 2">HG66A1</strain>
    </source>
</reference>
<protein>
    <submittedName>
        <fullName evidence="1">Uncharacterized protein</fullName>
    </submittedName>
</protein>
<organism evidence="1 2">
    <name type="scientific">Gimesia chilikensis</name>
    <dbReference type="NCBI Taxonomy" id="2605989"/>
    <lineage>
        <taxon>Bacteria</taxon>
        <taxon>Pseudomonadati</taxon>
        <taxon>Planctomycetota</taxon>
        <taxon>Planctomycetia</taxon>
        <taxon>Planctomycetales</taxon>
        <taxon>Planctomycetaceae</taxon>
        <taxon>Gimesia</taxon>
    </lineage>
</organism>
<dbReference type="EMBL" id="CP036266">
    <property type="protein sequence ID" value="QDT23158.1"/>
    <property type="molecule type" value="Genomic_DNA"/>
</dbReference>
<evidence type="ECO:0000313" key="1">
    <source>
        <dbReference type="EMBL" id="QDT23158.1"/>
    </source>
</evidence>
<dbReference type="OrthoDB" id="291392at2"/>
<dbReference type="RefSeq" id="WP_145190151.1">
    <property type="nucleotide sequence ID" value="NZ_CP036266.1"/>
</dbReference>
<dbReference type="Proteomes" id="UP000320421">
    <property type="component" value="Chromosome"/>
</dbReference>
<sequence>MKPYDTSGMLENEDELESVLREYFQQEMPPELQELSELTDEEFEAHYQKLRAEENSVSVAQEPASRRGFQLGLLVSALSICLMAGLASLFMQKTPDESGLTNQPTAELNIQPEIEKPVVATIPEIEPDTLAVLDQGETPLEMTPEVNDNIKESIDITLYNTELGPVEQRTELSWTNITVENPETGSHVKMSMPELTIDFVPVNKAGLSLIGDEIESHEQQ</sequence>
<gene>
    <name evidence="1" type="ORF">HG66A1_49740</name>
</gene>
<accession>A0A517PUW9</accession>
<dbReference type="AlphaFoldDB" id="A0A517PUW9"/>
<evidence type="ECO:0000313" key="2">
    <source>
        <dbReference type="Proteomes" id="UP000320421"/>
    </source>
</evidence>
<name>A0A517PUW9_9PLAN</name>
<keyword evidence="2" id="KW-1185">Reference proteome</keyword>
<proteinExistence type="predicted"/>